<gene>
    <name evidence="1" type="ORF">PHLCEN_2v2021</name>
</gene>
<proteinExistence type="predicted"/>
<sequence>MPNLPGSSLLRSTHSPLRSNLDVREAQIKSFDTESDLTELSFDEIEGEENNLVLSSPSFLDDKMVTFGLE</sequence>
<reference evidence="1 2" key="1">
    <citation type="submission" date="2018-02" db="EMBL/GenBank/DDBJ databases">
        <title>Genome sequence of the basidiomycete white-rot fungus Phlebia centrifuga.</title>
        <authorList>
            <person name="Granchi Z."/>
            <person name="Peng M."/>
            <person name="de Vries R.P."/>
            <person name="Hilden K."/>
            <person name="Makela M.R."/>
            <person name="Grigoriev I."/>
            <person name="Riley R."/>
        </authorList>
    </citation>
    <scope>NUCLEOTIDE SEQUENCE [LARGE SCALE GENOMIC DNA]</scope>
    <source>
        <strain evidence="1 2">FBCC195</strain>
    </source>
</reference>
<evidence type="ECO:0000313" key="1">
    <source>
        <dbReference type="EMBL" id="PSS32210.1"/>
    </source>
</evidence>
<dbReference type="EMBL" id="MLYV02000185">
    <property type="protein sequence ID" value="PSS32210.1"/>
    <property type="molecule type" value="Genomic_DNA"/>
</dbReference>
<dbReference type="AlphaFoldDB" id="A0A2R6RQC1"/>
<dbReference type="Proteomes" id="UP000186601">
    <property type="component" value="Unassembled WGS sequence"/>
</dbReference>
<organism evidence="1 2">
    <name type="scientific">Hermanssonia centrifuga</name>
    <dbReference type="NCBI Taxonomy" id="98765"/>
    <lineage>
        <taxon>Eukaryota</taxon>
        <taxon>Fungi</taxon>
        <taxon>Dikarya</taxon>
        <taxon>Basidiomycota</taxon>
        <taxon>Agaricomycotina</taxon>
        <taxon>Agaricomycetes</taxon>
        <taxon>Polyporales</taxon>
        <taxon>Meruliaceae</taxon>
        <taxon>Hermanssonia</taxon>
    </lineage>
</organism>
<keyword evidence="2" id="KW-1185">Reference proteome</keyword>
<name>A0A2R6RQC1_9APHY</name>
<protein>
    <submittedName>
        <fullName evidence="1">Uncharacterized protein</fullName>
    </submittedName>
</protein>
<accession>A0A2R6RQC1</accession>
<comment type="caution">
    <text evidence="1">The sequence shown here is derived from an EMBL/GenBank/DDBJ whole genome shotgun (WGS) entry which is preliminary data.</text>
</comment>
<evidence type="ECO:0000313" key="2">
    <source>
        <dbReference type="Proteomes" id="UP000186601"/>
    </source>
</evidence>